<dbReference type="EMBL" id="VZQQ01000044">
    <property type="protein sequence ID" value="MBC8751040.1"/>
    <property type="molecule type" value="Genomic_DNA"/>
</dbReference>
<reference evidence="13 14" key="1">
    <citation type="submission" date="2019-09" db="EMBL/GenBank/DDBJ databases">
        <title>Paraburkholderia podalyriae sp. nov., A South African Podalyria-associated rhizobium.</title>
        <authorList>
            <person name="Mavima L."/>
            <person name="Beukes C.W."/>
            <person name="Palmer M."/>
            <person name="De Meyer S.E."/>
            <person name="James E.K."/>
            <person name="Maluk M."/>
            <person name="Avontuur J.R."/>
            <person name="Chan W.Y."/>
            <person name="Venter S.N."/>
            <person name="Steenkamp E.T."/>
        </authorList>
    </citation>
    <scope>NUCLEOTIDE SEQUENCE [LARGE SCALE GENOMIC DNA]</scope>
    <source>
        <strain evidence="13 14">WC7.3b</strain>
    </source>
</reference>
<keyword evidence="8" id="KW-0131">Cell cycle</keyword>
<feature type="domain" description="Tyr recombinase" evidence="11">
    <location>
        <begin position="175"/>
        <end position="376"/>
    </location>
</feature>
<evidence type="ECO:0000256" key="4">
    <source>
        <dbReference type="ARBA" id="ARBA00022829"/>
    </source>
</evidence>
<keyword evidence="4" id="KW-0159">Chromosome partition</keyword>
<keyword evidence="6 9" id="KW-0238">DNA-binding</keyword>
<feature type="region of interest" description="Disordered" evidence="10">
    <location>
        <begin position="372"/>
        <end position="397"/>
    </location>
</feature>
<dbReference type="InterPro" id="IPR044068">
    <property type="entry name" value="CB"/>
</dbReference>
<evidence type="ECO:0000256" key="3">
    <source>
        <dbReference type="ARBA" id="ARBA00022618"/>
    </source>
</evidence>
<dbReference type="InterPro" id="IPR010998">
    <property type="entry name" value="Integrase_recombinase_N"/>
</dbReference>
<sequence>MNPAVVPVDPTLAITLPTALDGSGGTNRAHGPHKQIAADTDVEAVRLWLAEYAASPHTLRSYRKEAVRLLLWATQTLGKPLSSLTREDFLLYERFLVAPTGDWADPELPRRGRTRRLFDGPLSERSQHQVLGILSGMLTYLVSAGYLAGNPLALRRRRTTSGKRSRRVERYLDHALWNHVLASVEQWPRLTERDEQHYERSRWLIRLLYHAALRVSEAAHAKAADFYQRRGKWWLHVVGKGGAEGEVPVSDALLSEFSRYRIFHGLPPVPSANEAGPAVMSIAGDDTRHLTPAAVYLIVKEVFRRAANALESTNPAGAATLHRASTHWLRHSAASHQADAGTDLRFIQKNLRHASIETTGIYLHAEDDRRHAETVGEADRSVPIDTAETTSSSLGPT</sequence>
<dbReference type="Proteomes" id="UP000736373">
    <property type="component" value="Unassembled WGS sequence"/>
</dbReference>
<dbReference type="InterPro" id="IPR002104">
    <property type="entry name" value="Integrase_catalytic"/>
</dbReference>
<evidence type="ECO:0000259" key="11">
    <source>
        <dbReference type="PROSITE" id="PS51898"/>
    </source>
</evidence>
<keyword evidence="2" id="KW-0963">Cytoplasm</keyword>
<feature type="compositionally biased region" description="Polar residues" evidence="10">
    <location>
        <begin position="387"/>
        <end position="397"/>
    </location>
</feature>
<name>A0ABR7PXM4_9BURK</name>
<dbReference type="RefSeq" id="WP_187637969.1">
    <property type="nucleotide sequence ID" value="NZ_VZQQ01000044.1"/>
</dbReference>
<evidence type="ECO:0000256" key="8">
    <source>
        <dbReference type="ARBA" id="ARBA00023306"/>
    </source>
</evidence>
<keyword evidence="3" id="KW-0132">Cell division</keyword>
<dbReference type="InterPro" id="IPR013762">
    <property type="entry name" value="Integrase-like_cat_sf"/>
</dbReference>
<dbReference type="Gene3D" id="1.10.150.130">
    <property type="match status" value="1"/>
</dbReference>
<organism evidence="13 14">
    <name type="scientific">Paraburkholderia podalyriae</name>
    <dbReference type="NCBI Taxonomy" id="1938811"/>
    <lineage>
        <taxon>Bacteria</taxon>
        <taxon>Pseudomonadati</taxon>
        <taxon>Pseudomonadota</taxon>
        <taxon>Betaproteobacteria</taxon>
        <taxon>Burkholderiales</taxon>
        <taxon>Burkholderiaceae</taxon>
        <taxon>Paraburkholderia</taxon>
    </lineage>
</organism>
<dbReference type="PROSITE" id="PS51900">
    <property type="entry name" value="CB"/>
    <property type="match status" value="1"/>
</dbReference>
<dbReference type="Pfam" id="PF00589">
    <property type="entry name" value="Phage_integrase"/>
    <property type="match status" value="1"/>
</dbReference>
<evidence type="ECO:0000256" key="2">
    <source>
        <dbReference type="ARBA" id="ARBA00022490"/>
    </source>
</evidence>
<evidence type="ECO:0000256" key="6">
    <source>
        <dbReference type="ARBA" id="ARBA00023125"/>
    </source>
</evidence>
<comment type="subcellular location">
    <subcellularLocation>
        <location evidence="1">Cytoplasm</location>
    </subcellularLocation>
</comment>
<evidence type="ECO:0000256" key="9">
    <source>
        <dbReference type="PROSITE-ProRule" id="PRU01248"/>
    </source>
</evidence>
<dbReference type="CDD" id="cd00397">
    <property type="entry name" value="DNA_BRE_C"/>
    <property type="match status" value="1"/>
</dbReference>
<accession>A0ABR7PXM4</accession>
<dbReference type="PROSITE" id="PS51898">
    <property type="entry name" value="TYR_RECOMBINASE"/>
    <property type="match status" value="1"/>
</dbReference>
<evidence type="ECO:0000256" key="7">
    <source>
        <dbReference type="ARBA" id="ARBA00023172"/>
    </source>
</evidence>
<dbReference type="InterPro" id="IPR011010">
    <property type="entry name" value="DNA_brk_join_enz"/>
</dbReference>
<evidence type="ECO:0000313" key="14">
    <source>
        <dbReference type="Proteomes" id="UP000736373"/>
    </source>
</evidence>
<keyword evidence="5" id="KW-0229">DNA integration</keyword>
<comment type="caution">
    <text evidence="13">The sequence shown here is derived from an EMBL/GenBank/DDBJ whole genome shotgun (WGS) entry which is preliminary data.</text>
</comment>
<evidence type="ECO:0000259" key="12">
    <source>
        <dbReference type="PROSITE" id="PS51900"/>
    </source>
</evidence>
<evidence type="ECO:0000313" key="13">
    <source>
        <dbReference type="EMBL" id="MBC8751040.1"/>
    </source>
</evidence>
<dbReference type="SUPFAM" id="SSF56349">
    <property type="entry name" value="DNA breaking-rejoining enzymes"/>
    <property type="match status" value="1"/>
</dbReference>
<dbReference type="Gene3D" id="1.10.443.10">
    <property type="entry name" value="Intergrase catalytic core"/>
    <property type="match status" value="1"/>
</dbReference>
<evidence type="ECO:0000256" key="10">
    <source>
        <dbReference type="SAM" id="MobiDB-lite"/>
    </source>
</evidence>
<dbReference type="InterPro" id="IPR050090">
    <property type="entry name" value="Tyrosine_recombinase_XerCD"/>
</dbReference>
<proteinExistence type="predicted"/>
<feature type="compositionally biased region" description="Basic and acidic residues" evidence="10">
    <location>
        <begin position="372"/>
        <end position="382"/>
    </location>
</feature>
<keyword evidence="7" id="KW-0233">DNA recombination</keyword>
<evidence type="ECO:0000256" key="5">
    <source>
        <dbReference type="ARBA" id="ARBA00022908"/>
    </source>
</evidence>
<feature type="domain" description="Core-binding (CB)" evidence="12">
    <location>
        <begin position="39"/>
        <end position="142"/>
    </location>
</feature>
<gene>
    <name evidence="13" type="ORF">F6X42_32055</name>
</gene>
<keyword evidence="14" id="KW-1185">Reference proteome</keyword>
<protein>
    <submittedName>
        <fullName evidence="13">Tyrosine-type recombinase/integrase</fullName>
    </submittedName>
</protein>
<dbReference type="PANTHER" id="PTHR30349:SF77">
    <property type="entry name" value="TYROSINE RECOMBINASE XERC"/>
    <property type="match status" value="1"/>
</dbReference>
<dbReference type="PANTHER" id="PTHR30349">
    <property type="entry name" value="PHAGE INTEGRASE-RELATED"/>
    <property type="match status" value="1"/>
</dbReference>
<evidence type="ECO:0000256" key="1">
    <source>
        <dbReference type="ARBA" id="ARBA00004496"/>
    </source>
</evidence>